<sequence length="657" mass="72437">MSSLVSDFIINNPVTRTVVRRFSSPFAAGPSPESRRPFSRDDYPEENGDAIAECDGPSSPFPSLGRFTRTPDIALGARSPPLLIPQRRVATAPVPEELSRPLTVPSIAPLRLEMELHGLSDTESTAEPQAALDGGAQAAERESRRLPADDGMGAMRLRILSIQSSNITFDQKRYLTQQLLTENYTSRRLAKAAAEGKSAAPVLSTEGASASTSRDFGFGVSALETIKAWTGLDERARLHVSEEDRRPTYVPATAILNDEEDLEDDGGRAEDADGAETQVLGCVHYRRNVKLQCAACEKWYTCRLCHDEAEEHILPRKMTKHMLCMLCGHAQKASDTCVNCGECAAQYYCNICKLWSDDVNKPIYHCDDCGICRVGHGLDKDFFHCKTCRACISITQTNNHKCIERATDADCPICGENMFASHKTVIFMDCGHSIHRTCFNEYMASSYKCPICSKSIVNMEALFTNLANIIREQPMPEEFENVTSIILCNDCSAKCTTQYHFLGLRCQICRSYNTVELERSEMPGDRTENDSTPAHGHGHPAPETRAISAHPHSPSQNHAFGSSPGSILHPSGSHAPYSSSQDAASPAGHHAHAVPQIDSAMDDDDVEELNFWGGETRSGPESEEEDDDYEDDTDAEDSENDEDDDNEDDEIMLFGHR</sequence>
<protein>
    <submittedName>
        <fullName evidence="9">Uncharacterized protein</fullName>
    </submittedName>
</protein>
<feature type="compositionally biased region" description="Polar residues" evidence="5">
    <location>
        <begin position="553"/>
        <end position="565"/>
    </location>
</feature>
<dbReference type="PROSITE" id="PS51270">
    <property type="entry name" value="ZF_CTCHY"/>
    <property type="match status" value="1"/>
</dbReference>
<dbReference type="GO" id="GO:0006511">
    <property type="term" value="P:ubiquitin-dependent protein catabolic process"/>
    <property type="evidence" value="ECO:0007669"/>
    <property type="project" value="TreeGrafter"/>
</dbReference>
<dbReference type="Pfam" id="PF13639">
    <property type="entry name" value="zf-RING_2"/>
    <property type="match status" value="1"/>
</dbReference>
<dbReference type="InterPro" id="IPR037274">
    <property type="entry name" value="Znf_CHY_sf"/>
</dbReference>
<keyword evidence="10" id="KW-1185">Reference proteome</keyword>
<dbReference type="InterPro" id="IPR017921">
    <property type="entry name" value="Znf_CTCHY"/>
</dbReference>
<feature type="compositionally biased region" description="Basic and acidic residues" evidence="5">
    <location>
        <begin position="33"/>
        <end position="42"/>
    </location>
</feature>
<evidence type="ECO:0000256" key="5">
    <source>
        <dbReference type="SAM" id="MobiDB-lite"/>
    </source>
</evidence>
<feature type="domain" description="RING-type" evidence="6">
    <location>
        <begin position="411"/>
        <end position="453"/>
    </location>
</feature>
<dbReference type="PROSITE" id="PS51266">
    <property type="entry name" value="ZF_CHY"/>
    <property type="match status" value="1"/>
</dbReference>
<dbReference type="SUPFAM" id="SSF161219">
    <property type="entry name" value="CHY zinc finger-like"/>
    <property type="match status" value="1"/>
</dbReference>
<dbReference type="Proteomes" id="UP001265746">
    <property type="component" value="Unassembled WGS sequence"/>
</dbReference>
<dbReference type="Gene3D" id="2.20.28.10">
    <property type="match status" value="1"/>
</dbReference>
<dbReference type="Gene3D" id="3.30.40.10">
    <property type="entry name" value="Zinc/RING finger domain, C3HC4 (zinc finger)"/>
    <property type="match status" value="1"/>
</dbReference>
<dbReference type="PANTHER" id="PTHR21319:SF0">
    <property type="entry name" value="AND RING FINGER DOMAIN PROTEIN, PUTATIVE (AFU_ORTHOLOGUE AFUA_1G08900)-RELATED"/>
    <property type="match status" value="1"/>
</dbReference>
<dbReference type="PROSITE" id="PS50089">
    <property type="entry name" value="ZF_RING_2"/>
    <property type="match status" value="1"/>
</dbReference>
<dbReference type="InterPro" id="IPR037275">
    <property type="entry name" value="Znf_CTCHY_sf"/>
</dbReference>
<dbReference type="InterPro" id="IPR008913">
    <property type="entry name" value="Znf_CHY"/>
</dbReference>
<feature type="domain" description="CTCHY-type" evidence="8">
    <location>
        <begin position="344"/>
        <end position="410"/>
    </location>
</feature>
<evidence type="ECO:0000313" key="10">
    <source>
        <dbReference type="Proteomes" id="UP001265746"/>
    </source>
</evidence>
<dbReference type="GO" id="GO:0008270">
    <property type="term" value="F:zinc ion binding"/>
    <property type="evidence" value="ECO:0007669"/>
    <property type="project" value="UniProtKB-KW"/>
</dbReference>
<feature type="region of interest" description="Disordered" evidence="5">
    <location>
        <begin position="122"/>
        <end position="145"/>
    </location>
</feature>
<dbReference type="InterPro" id="IPR001841">
    <property type="entry name" value="Znf_RING"/>
</dbReference>
<organism evidence="9 10">
    <name type="scientific">Phomopsis amygdali</name>
    <name type="common">Fusicoccum amygdali</name>
    <dbReference type="NCBI Taxonomy" id="1214568"/>
    <lineage>
        <taxon>Eukaryota</taxon>
        <taxon>Fungi</taxon>
        <taxon>Dikarya</taxon>
        <taxon>Ascomycota</taxon>
        <taxon>Pezizomycotina</taxon>
        <taxon>Sordariomycetes</taxon>
        <taxon>Sordariomycetidae</taxon>
        <taxon>Diaporthales</taxon>
        <taxon>Diaporthaceae</taxon>
        <taxon>Diaporthe</taxon>
    </lineage>
</organism>
<dbReference type="SUPFAM" id="SSF161245">
    <property type="entry name" value="Zinc hairpin stack"/>
    <property type="match status" value="1"/>
</dbReference>
<keyword evidence="2 4" id="KW-0863">Zinc-finger</keyword>
<dbReference type="Pfam" id="PF05495">
    <property type="entry name" value="zf-CHY"/>
    <property type="match status" value="1"/>
</dbReference>
<dbReference type="EMBL" id="JAUJFL010000003">
    <property type="protein sequence ID" value="KAK2607423.1"/>
    <property type="molecule type" value="Genomic_DNA"/>
</dbReference>
<dbReference type="PANTHER" id="PTHR21319">
    <property type="entry name" value="RING FINGER AND CHY ZINC FINGER DOMAIN-CONTAINING PROTEIN 1"/>
    <property type="match status" value="1"/>
</dbReference>
<dbReference type="SMART" id="SM00184">
    <property type="entry name" value="RING"/>
    <property type="match status" value="1"/>
</dbReference>
<evidence type="ECO:0000259" key="8">
    <source>
        <dbReference type="PROSITE" id="PS51270"/>
    </source>
</evidence>
<dbReference type="InterPro" id="IPR013083">
    <property type="entry name" value="Znf_RING/FYVE/PHD"/>
</dbReference>
<feature type="compositionally biased region" description="Basic and acidic residues" evidence="5">
    <location>
        <begin position="519"/>
        <end position="529"/>
    </location>
</feature>
<evidence type="ECO:0000256" key="3">
    <source>
        <dbReference type="ARBA" id="ARBA00022833"/>
    </source>
</evidence>
<feature type="compositionally biased region" description="Acidic residues" evidence="5">
    <location>
        <begin position="621"/>
        <end position="651"/>
    </location>
</feature>
<dbReference type="SUPFAM" id="SSF57850">
    <property type="entry name" value="RING/U-box"/>
    <property type="match status" value="1"/>
</dbReference>
<proteinExistence type="predicted"/>
<evidence type="ECO:0000256" key="2">
    <source>
        <dbReference type="ARBA" id="ARBA00022771"/>
    </source>
</evidence>
<dbReference type="GO" id="GO:0061630">
    <property type="term" value="F:ubiquitin protein ligase activity"/>
    <property type="evidence" value="ECO:0007669"/>
    <property type="project" value="TreeGrafter"/>
</dbReference>
<feature type="domain" description="CHY-type" evidence="7">
    <location>
        <begin position="275"/>
        <end position="342"/>
    </location>
</feature>
<feature type="region of interest" description="Disordered" evidence="5">
    <location>
        <begin position="24"/>
        <end position="47"/>
    </location>
</feature>
<dbReference type="Pfam" id="PF14599">
    <property type="entry name" value="zinc_ribbon_6"/>
    <property type="match status" value="1"/>
</dbReference>
<evidence type="ECO:0000259" key="6">
    <source>
        <dbReference type="PROSITE" id="PS50089"/>
    </source>
</evidence>
<evidence type="ECO:0000256" key="1">
    <source>
        <dbReference type="ARBA" id="ARBA00022723"/>
    </source>
</evidence>
<gene>
    <name evidence="9" type="ORF">N8I77_006095</name>
</gene>
<dbReference type="InterPro" id="IPR039512">
    <property type="entry name" value="RCHY1_zinc-ribbon"/>
</dbReference>
<dbReference type="AlphaFoldDB" id="A0AAD9SHD8"/>
<accession>A0AAD9SHD8</accession>
<reference evidence="9" key="1">
    <citation type="submission" date="2023-06" db="EMBL/GenBank/DDBJ databases">
        <authorList>
            <person name="Noh H."/>
        </authorList>
    </citation>
    <scope>NUCLEOTIDE SEQUENCE</scope>
    <source>
        <strain evidence="9">DUCC20226</strain>
    </source>
</reference>
<comment type="caution">
    <text evidence="9">The sequence shown here is derived from an EMBL/GenBank/DDBJ whole genome shotgun (WGS) entry which is preliminary data.</text>
</comment>
<evidence type="ECO:0000259" key="7">
    <source>
        <dbReference type="PROSITE" id="PS51266"/>
    </source>
</evidence>
<keyword evidence="3" id="KW-0862">Zinc</keyword>
<feature type="region of interest" description="Disordered" evidence="5">
    <location>
        <begin position="519"/>
        <end position="657"/>
    </location>
</feature>
<name>A0AAD9SHD8_PHOAM</name>
<dbReference type="GO" id="GO:0005634">
    <property type="term" value="C:nucleus"/>
    <property type="evidence" value="ECO:0007669"/>
    <property type="project" value="TreeGrafter"/>
</dbReference>
<evidence type="ECO:0000256" key="4">
    <source>
        <dbReference type="PROSITE-ProRule" id="PRU00601"/>
    </source>
</evidence>
<keyword evidence="1" id="KW-0479">Metal-binding</keyword>
<dbReference type="GO" id="GO:0016567">
    <property type="term" value="P:protein ubiquitination"/>
    <property type="evidence" value="ECO:0007669"/>
    <property type="project" value="TreeGrafter"/>
</dbReference>
<evidence type="ECO:0000313" key="9">
    <source>
        <dbReference type="EMBL" id="KAK2607423.1"/>
    </source>
</evidence>
<dbReference type="CDD" id="cd16464">
    <property type="entry name" value="RING-H2_Pirh2-like"/>
    <property type="match status" value="1"/>
</dbReference>